<evidence type="ECO:0000313" key="3">
    <source>
        <dbReference type="Proteomes" id="UP000053989"/>
    </source>
</evidence>
<evidence type="ECO:0000256" key="1">
    <source>
        <dbReference type="SAM" id="MobiDB-lite"/>
    </source>
</evidence>
<dbReference type="InParanoid" id="A0A0C2Z7E6"/>
<reference evidence="3" key="2">
    <citation type="submission" date="2015-01" db="EMBL/GenBank/DDBJ databases">
        <title>Evolutionary Origins and Diversification of the Mycorrhizal Mutualists.</title>
        <authorList>
            <consortium name="DOE Joint Genome Institute"/>
            <consortium name="Mycorrhizal Genomics Consortium"/>
            <person name="Kohler A."/>
            <person name="Kuo A."/>
            <person name="Nagy L.G."/>
            <person name="Floudas D."/>
            <person name="Copeland A."/>
            <person name="Barry K.W."/>
            <person name="Cichocki N."/>
            <person name="Veneault-Fourrey C."/>
            <person name="LaButti K."/>
            <person name="Lindquist E.A."/>
            <person name="Lipzen A."/>
            <person name="Lundell T."/>
            <person name="Morin E."/>
            <person name="Murat C."/>
            <person name="Riley R."/>
            <person name="Ohm R."/>
            <person name="Sun H."/>
            <person name="Tunlid A."/>
            <person name="Henrissat B."/>
            <person name="Grigoriev I.V."/>
            <person name="Hibbett D.S."/>
            <person name="Martin F."/>
        </authorList>
    </citation>
    <scope>NUCLEOTIDE SEQUENCE [LARGE SCALE GENOMIC DNA]</scope>
    <source>
        <strain evidence="3">Foug A</strain>
    </source>
</reference>
<feature type="compositionally biased region" description="Pro residues" evidence="1">
    <location>
        <begin position="16"/>
        <end position="30"/>
    </location>
</feature>
<reference evidence="2 3" key="1">
    <citation type="submission" date="2014-04" db="EMBL/GenBank/DDBJ databases">
        <authorList>
            <consortium name="DOE Joint Genome Institute"/>
            <person name="Kuo A."/>
            <person name="Kohler A."/>
            <person name="Nagy L.G."/>
            <person name="Floudas D."/>
            <person name="Copeland A."/>
            <person name="Barry K.W."/>
            <person name="Cichocki N."/>
            <person name="Veneault-Fourrey C."/>
            <person name="LaButti K."/>
            <person name="Lindquist E.A."/>
            <person name="Lipzen A."/>
            <person name="Lundell T."/>
            <person name="Morin E."/>
            <person name="Murat C."/>
            <person name="Sun H."/>
            <person name="Tunlid A."/>
            <person name="Henrissat B."/>
            <person name="Grigoriev I.V."/>
            <person name="Hibbett D.S."/>
            <person name="Martin F."/>
            <person name="Nordberg H.P."/>
            <person name="Cantor M.N."/>
            <person name="Hua S.X."/>
        </authorList>
    </citation>
    <scope>NUCLEOTIDE SEQUENCE [LARGE SCALE GENOMIC DNA]</scope>
    <source>
        <strain evidence="2 3">Foug A</strain>
    </source>
</reference>
<sequence length="167" mass="17282">MAVDHSPVTTSGFTTAPPPPVDASQPPPLSAPSMLPITPPPCISPPPNTFRFTSGPGPALDSLPARTLIFTCVPAPMVNSPPGFSCVPPPNVNSPPGSPFTSAHVPYSNRLHWPVPKFTGQSGLAVSANSKSILYLGYPDMPISKPSFGYIGSVVTLESPARISVAN</sequence>
<name>A0A0C2Z7E6_9AGAM</name>
<dbReference type="AlphaFoldDB" id="A0A0C2Z7E6"/>
<dbReference type="Proteomes" id="UP000053989">
    <property type="component" value="Unassembled WGS sequence"/>
</dbReference>
<organism evidence="2 3">
    <name type="scientific">Scleroderma citrinum Foug A</name>
    <dbReference type="NCBI Taxonomy" id="1036808"/>
    <lineage>
        <taxon>Eukaryota</taxon>
        <taxon>Fungi</taxon>
        <taxon>Dikarya</taxon>
        <taxon>Basidiomycota</taxon>
        <taxon>Agaricomycotina</taxon>
        <taxon>Agaricomycetes</taxon>
        <taxon>Agaricomycetidae</taxon>
        <taxon>Boletales</taxon>
        <taxon>Sclerodermatineae</taxon>
        <taxon>Sclerodermataceae</taxon>
        <taxon>Scleroderma</taxon>
    </lineage>
</organism>
<dbReference type="HOGENOM" id="CLU_1595535_0_0_1"/>
<gene>
    <name evidence="2" type="ORF">SCLCIDRAFT_28436</name>
</gene>
<proteinExistence type="predicted"/>
<feature type="region of interest" description="Disordered" evidence="1">
    <location>
        <begin position="1"/>
        <end position="40"/>
    </location>
</feature>
<keyword evidence="3" id="KW-1185">Reference proteome</keyword>
<protein>
    <submittedName>
        <fullName evidence="2">Uncharacterized protein</fullName>
    </submittedName>
</protein>
<dbReference type="EMBL" id="KN822093">
    <property type="protein sequence ID" value="KIM57908.1"/>
    <property type="molecule type" value="Genomic_DNA"/>
</dbReference>
<accession>A0A0C2Z7E6</accession>
<evidence type="ECO:0000313" key="2">
    <source>
        <dbReference type="EMBL" id="KIM57908.1"/>
    </source>
</evidence>